<keyword evidence="2" id="KW-0342">GTP-binding</keyword>
<proteinExistence type="predicted"/>
<organism evidence="5">
    <name type="scientific">Naegleria gruberi</name>
    <name type="common">Amoeba</name>
    <dbReference type="NCBI Taxonomy" id="5762"/>
    <lineage>
        <taxon>Eukaryota</taxon>
        <taxon>Discoba</taxon>
        <taxon>Heterolobosea</taxon>
        <taxon>Tetramitia</taxon>
        <taxon>Eutetramitia</taxon>
        <taxon>Vahlkampfiidae</taxon>
        <taxon>Naegleria</taxon>
    </lineage>
</organism>
<name>D2VWR7_NAEGR</name>
<dbReference type="GO" id="GO:0005525">
    <property type="term" value="F:GTP binding"/>
    <property type="evidence" value="ECO:0007669"/>
    <property type="project" value="UniProtKB-KW"/>
</dbReference>
<dbReference type="RefSeq" id="XP_002671413.1">
    <property type="nucleotide sequence ID" value="XM_002671367.1"/>
</dbReference>
<dbReference type="SUPFAM" id="SSF52540">
    <property type="entry name" value="P-loop containing nucleoside triphosphate hydrolases"/>
    <property type="match status" value="1"/>
</dbReference>
<gene>
    <name evidence="4" type="ORF">NAEGRDRAFT_81504</name>
</gene>
<protein>
    <submittedName>
        <fullName evidence="4">Small GTPase</fullName>
    </submittedName>
</protein>
<evidence type="ECO:0000256" key="3">
    <source>
        <dbReference type="SAM" id="MobiDB-lite"/>
    </source>
</evidence>
<dbReference type="Gene3D" id="3.40.50.300">
    <property type="entry name" value="P-loop containing nucleotide triphosphate hydrolases"/>
    <property type="match status" value="1"/>
</dbReference>
<evidence type="ECO:0000256" key="2">
    <source>
        <dbReference type="ARBA" id="ARBA00023134"/>
    </source>
</evidence>
<dbReference type="GO" id="GO:0003924">
    <property type="term" value="F:GTPase activity"/>
    <property type="evidence" value="ECO:0007669"/>
    <property type="project" value="InterPro"/>
</dbReference>
<dbReference type="VEuPathDB" id="AmoebaDB:NAEGRDRAFT_81504"/>
<dbReference type="eggNOG" id="KOG0078">
    <property type="taxonomic scope" value="Eukaryota"/>
</dbReference>
<dbReference type="GeneID" id="8858378"/>
<evidence type="ECO:0000256" key="1">
    <source>
        <dbReference type="ARBA" id="ARBA00022741"/>
    </source>
</evidence>
<feature type="compositionally biased region" description="Low complexity" evidence="3">
    <location>
        <begin position="173"/>
        <end position="193"/>
    </location>
</feature>
<keyword evidence="1" id="KW-0547">Nucleotide-binding</keyword>
<dbReference type="EMBL" id="GG738905">
    <property type="protein sequence ID" value="EFC38669.1"/>
    <property type="molecule type" value="Genomic_DNA"/>
</dbReference>
<evidence type="ECO:0000313" key="4">
    <source>
        <dbReference type="EMBL" id="EFC38669.1"/>
    </source>
</evidence>
<dbReference type="InterPro" id="IPR027417">
    <property type="entry name" value="P-loop_NTPase"/>
</dbReference>
<dbReference type="AlphaFoldDB" id="D2VWR7"/>
<dbReference type="STRING" id="5762.D2VWR7"/>
<dbReference type="Pfam" id="PF00071">
    <property type="entry name" value="Ras"/>
    <property type="match status" value="1"/>
</dbReference>
<dbReference type="InterPro" id="IPR050227">
    <property type="entry name" value="Rab"/>
</dbReference>
<dbReference type="PANTHER" id="PTHR47977">
    <property type="entry name" value="RAS-RELATED PROTEIN RAB"/>
    <property type="match status" value="1"/>
</dbReference>
<dbReference type="InterPro" id="IPR001806">
    <property type="entry name" value="Small_GTPase"/>
</dbReference>
<dbReference type="SMART" id="SM00175">
    <property type="entry name" value="RAB"/>
    <property type="match status" value="1"/>
</dbReference>
<dbReference type="KEGG" id="ngr:NAEGRDRAFT_81504"/>
<dbReference type="FunFam" id="3.40.50.300:FF:001447">
    <property type="entry name" value="Ras-related protein Rab-1B"/>
    <property type="match status" value="1"/>
</dbReference>
<dbReference type="Proteomes" id="UP000006671">
    <property type="component" value="Unassembled WGS sequence"/>
</dbReference>
<reference evidence="4 5" key="1">
    <citation type="journal article" date="2010" name="Cell">
        <title>The genome of Naegleria gruberi illuminates early eukaryotic versatility.</title>
        <authorList>
            <person name="Fritz-Laylin L.K."/>
            <person name="Prochnik S.E."/>
            <person name="Ginger M.L."/>
            <person name="Dacks J.B."/>
            <person name="Carpenter M.L."/>
            <person name="Field M.C."/>
            <person name="Kuo A."/>
            <person name="Paredez A."/>
            <person name="Chapman J."/>
            <person name="Pham J."/>
            <person name="Shu S."/>
            <person name="Neupane R."/>
            <person name="Cipriano M."/>
            <person name="Mancuso J."/>
            <person name="Tu H."/>
            <person name="Salamov A."/>
            <person name="Lindquist E."/>
            <person name="Shapiro H."/>
            <person name="Lucas S."/>
            <person name="Grigoriev I.V."/>
            <person name="Cande W.Z."/>
            <person name="Fulton C."/>
            <person name="Rokhsar D.S."/>
            <person name="Dawson S.C."/>
        </authorList>
    </citation>
    <scope>NUCLEOTIDE SEQUENCE [LARGE SCALE GENOMIC DNA]</scope>
    <source>
        <strain evidence="4 5">NEG-M</strain>
    </source>
</reference>
<feature type="region of interest" description="Disordered" evidence="3">
    <location>
        <begin position="173"/>
        <end position="206"/>
    </location>
</feature>
<dbReference type="CDD" id="cd00154">
    <property type="entry name" value="Rab"/>
    <property type="match status" value="1"/>
</dbReference>
<accession>D2VWR7</accession>
<sequence length="388" mass="44043">MQQQEIFQILPNELIGEIICGHIHHVELIFSLRNVCRYWRGICHELIWDHYQETILNLNKSCKQVEDLDDFLDSKEGRKFTKYLLRKQVYELACKLSIIGSGDGEGNKQIIAMKEKWVDEELRILKGYFERYSDLQESPNIAIVKPQQQPSSKGFFGGALSFIGSFFSSNTQSNSQSNSQSNAQSNSQSITSNVVNSATPTQNLPPPTHDYLTKVLLDGDSGSGKTSLLNCSMNGLVVEQNGAYYPSIGVDFAIKMFHFGDTTRVKLQLWDQCGPERYRSISMSFYRGAATVLLLLDPNSYKEYAIKSLEERLKSIKKHAPKAEIIFITTKKDKNHERCMSNEQADQFAFDNFGGMHLDITNTQLEEPKRIICYSALLKYLLSSNISP</sequence>
<dbReference type="PROSITE" id="PS51419">
    <property type="entry name" value="RAB"/>
    <property type="match status" value="1"/>
</dbReference>
<dbReference type="PRINTS" id="PR00449">
    <property type="entry name" value="RASTRNSFRMNG"/>
</dbReference>
<keyword evidence="5" id="KW-1185">Reference proteome</keyword>
<dbReference type="InParanoid" id="D2VWR7"/>
<evidence type="ECO:0000313" key="5">
    <source>
        <dbReference type="Proteomes" id="UP000006671"/>
    </source>
</evidence>